<keyword evidence="1 6" id="KW-1277">Toxin-antitoxin system</keyword>
<keyword evidence="4" id="KW-0548">Nucleotidyltransferase</keyword>
<evidence type="ECO:0000256" key="5">
    <source>
        <dbReference type="ARBA" id="ARBA00023125"/>
    </source>
</evidence>
<evidence type="ECO:0000259" key="7">
    <source>
        <dbReference type="PROSITE" id="PS52018"/>
    </source>
</evidence>
<dbReference type="RefSeq" id="WP_193246451.1">
    <property type="nucleotide sequence ID" value="NZ_MPKG01000046.1"/>
</dbReference>
<reference evidence="8" key="1">
    <citation type="submission" date="2023-10" db="EMBL/GenBank/DDBJ databases">
        <authorList>
            <consortium name="PulseNet: The National Subtyping Network for Foodborne Disease Surveillance"/>
        </authorList>
    </citation>
    <scope>NUCLEOTIDE SEQUENCE</scope>
    <source>
        <strain evidence="8">PNUSAV004886</strain>
    </source>
</reference>
<dbReference type="Proteomes" id="UP001253463">
    <property type="component" value="Unassembled WGS sequence"/>
</dbReference>
<feature type="domain" description="DarT" evidence="7">
    <location>
        <begin position="13"/>
        <end position="210"/>
    </location>
</feature>
<keyword evidence="5 6" id="KW-0238">DNA-binding</keyword>
<evidence type="ECO:0000256" key="2">
    <source>
        <dbReference type="ARBA" id="ARBA00022676"/>
    </source>
</evidence>
<evidence type="ECO:0000256" key="1">
    <source>
        <dbReference type="ARBA" id="ARBA00022649"/>
    </source>
</evidence>
<evidence type="ECO:0000313" key="8">
    <source>
        <dbReference type="EMBL" id="ELN6934493.1"/>
    </source>
</evidence>
<dbReference type="GO" id="GO:0003677">
    <property type="term" value="F:DNA binding"/>
    <property type="evidence" value="ECO:0007669"/>
    <property type="project" value="UniProtKB-UniRule"/>
</dbReference>
<dbReference type="GO" id="GO:0016757">
    <property type="term" value="F:glycosyltransferase activity"/>
    <property type="evidence" value="ECO:0007669"/>
    <property type="project" value="UniProtKB-KW"/>
</dbReference>
<gene>
    <name evidence="8" type="ORF">RZY48_003987</name>
</gene>
<dbReference type="InterPro" id="IPR029494">
    <property type="entry name" value="DarT"/>
</dbReference>
<evidence type="ECO:0000256" key="3">
    <source>
        <dbReference type="ARBA" id="ARBA00022679"/>
    </source>
</evidence>
<evidence type="ECO:0000256" key="4">
    <source>
        <dbReference type="ARBA" id="ARBA00022695"/>
    </source>
</evidence>
<accession>A0AAI9G9S9</accession>
<sequence>MSIQQTISELEINEVLHFTTNFGLVGIFSLNKLVSRDQLGKEQALEYITRYNSKFRSDPQWTSYVNLSLSRINSSFFEYSKSWHQGPYDFWVILAFDPAILNHEDVVFTTTNNIYRNECIRGSGNEGLMKLFEPKILAKRGFVKLRPIEFPRNWTTCEEAEVLYPNEIDLSYLTKLYVPDENTLALACAALSFDEKFNEVTIEVNEDKFKGL</sequence>
<keyword evidence="2" id="KW-0328">Glycosyltransferase</keyword>
<comment type="caution">
    <text evidence="8">The sequence shown here is derived from an EMBL/GenBank/DDBJ whole genome shotgun (WGS) entry which is preliminary data.</text>
</comment>
<evidence type="ECO:0000313" key="9">
    <source>
        <dbReference type="Proteomes" id="UP001253463"/>
    </source>
</evidence>
<keyword evidence="3" id="KW-0808">Transferase</keyword>
<comment type="similarity">
    <text evidence="6">Belongs to the DarT ADP-ribosyltransferase family.</text>
</comment>
<comment type="caution">
    <text evidence="6">Lacks conserved residue(s) required for the propagation of feature annotation.</text>
</comment>
<dbReference type="AlphaFoldDB" id="A0AAI9G9S9"/>
<dbReference type="EMBL" id="ABNSCA010000024">
    <property type="protein sequence ID" value="ELN6934493.1"/>
    <property type="molecule type" value="Genomic_DNA"/>
</dbReference>
<dbReference type="Pfam" id="PF14487">
    <property type="entry name" value="DarT"/>
    <property type="match status" value="1"/>
</dbReference>
<dbReference type="GO" id="GO:0016779">
    <property type="term" value="F:nucleotidyltransferase activity"/>
    <property type="evidence" value="ECO:0007669"/>
    <property type="project" value="UniProtKB-KW"/>
</dbReference>
<organism evidence="8 9">
    <name type="scientific">Vibrio navarrensis</name>
    <dbReference type="NCBI Taxonomy" id="29495"/>
    <lineage>
        <taxon>Bacteria</taxon>
        <taxon>Pseudomonadati</taxon>
        <taxon>Pseudomonadota</taxon>
        <taxon>Gammaproteobacteria</taxon>
        <taxon>Vibrionales</taxon>
        <taxon>Vibrionaceae</taxon>
        <taxon>Vibrio</taxon>
    </lineage>
</organism>
<protein>
    <submittedName>
        <fullName evidence="8">DUF4433 domain-containing protein</fullName>
    </submittedName>
</protein>
<dbReference type="PROSITE" id="PS52018">
    <property type="entry name" value="DART"/>
    <property type="match status" value="1"/>
</dbReference>
<evidence type="ECO:0000256" key="6">
    <source>
        <dbReference type="PROSITE-ProRule" id="PRU01362"/>
    </source>
</evidence>
<proteinExistence type="inferred from homology"/>
<name>A0AAI9G9S9_9VIBR</name>